<dbReference type="Proteomes" id="UP001209878">
    <property type="component" value="Unassembled WGS sequence"/>
</dbReference>
<keyword evidence="2" id="KW-1185">Reference proteome</keyword>
<dbReference type="EMBL" id="JAODUO010002036">
    <property type="protein sequence ID" value="KAK2155838.1"/>
    <property type="molecule type" value="Genomic_DNA"/>
</dbReference>
<sequence>MCPCGLKARYTVKSCCPPFYAEAFMMRHLRSIMRLTWMDKVTNKDIFERAGLPSMDDLLIRRNLRWTRHVTGCHQTGYQSMFSTLNCLLVTERKGALVSGSNIPPRET</sequence>
<evidence type="ECO:0000313" key="1">
    <source>
        <dbReference type="EMBL" id="KAK2155838.1"/>
    </source>
</evidence>
<protein>
    <submittedName>
        <fullName evidence="1">Uncharacterized protein</fullName>
    </submittedName>
</protein>
<dbReference type="AlphaFoldDB" id="A0AAD9JMA5"/>
<gene>
    <name evidence="1" type="ORF">NP493_2038g00001</name>
</gene>
<evidence type="ECO:0000313" key="2">
    <source>
        <dbReference type="Proteomes" id="UP001209878"/>
    </source>
</evidence>
<accession>A0AAD9JMA5</accession>
<reference evidence="1" key="1">
    <citation type="journal article" date="2023" name="Mol. Biol. Evol.">
        <title>Third-Generation Sequencing Reveals the Adaptive Role of the Epigenome in Three Deep-Sea Polychaetes.</title>
        <authorList>
            <person name="Perez M."/>
            <person name="Aroh O."/>
            <person name="Sun Y."/>
            <person name="Lan Y."/>
            <person name="Juniper S.K."/>
            <person name="Young C.R."/>
            <person name="Angers B."/>
            <person name="Qian P.Y."/>
        </authorList>
    </citation>
    <scope>NUCLEOTIDE SEQUENCE</scope>
    <source>
        <strain evidence="1">R07B-5</strain>
    </source>
</reference>
<organism evidence="1 2">
    <name type="scientific">Ridgeia piscesae</name>
    <name type="common">Tubeworm</name>
    <dbReference type="NCBI Taxonomy" id="27915"/>
    <lineage>
        <taxon>Eukaryota</taxon>
        <taxon>Metazoa</taxon>
        <taxon>Spiralia</taxon>
        <taxon>Lophotrochozoa</taxon>
        <taxon>Annelida</taxon>
        <taxon>Polychaeta</taxon>
        <taxon>Sedentaria</taxon>
        <taxon>Canalipalpata</taxon>
        <taxon>Sabellida</taxon>
        <taxon>Siboglinidae</taxon>
        <taxon>Ridgeia</taxon>
    </lineage>
</organism>
<proteinExistence type="predicted"/>
<comment type="caution">
    <text evidence="1">The sequence shown here is derived from an EMBL/GenBank/DDBJ whole genome shotgun (WGS) entry which is preliminary data.</text>
</comment>
<name>A0AAD9JMA5_RIDPI</name>